<dbReference type="AlphaFoldDB" id="A0A2G5T382"/>
<proteinExistence type="predicted"/>
<dbReference type="PROSITE" id="PS50280">
    <property type="entry name" value="SET"/>
    <property type="match status" value="1"/>
</dbReference>
<name>A0A2G5T382_9PELO</name>
<evidence type="ECO:0000259" key="1">
    <source>
        <dbReference type="PROSITE" id="PS50280"/>
    </source>
</evidence>
<feature type="domain" description="SET" evidence="1">
    <location>
        <begin position="113"/>
        <end position="226"/>
    </location>
</feature>
<dbReference type="Pfam" id="PF21549">
    <property type="entry name" value="PRDM2_PR"/>
    <property type="match status" value="1"/>
</dbReference>
<dbReference type="OrthoDB" id="40579at2759"/>
<dbReference type="EMBL" id="PDUG01000006">
    <property type="protein sequence ID" value="PIC21855.1"/>
    <property type="molecule type" value="Genomic_DNA"/>
</dbReference>
<dbReference type="InterPro" id="IPR046341">
    <property type="entry name" value="SET_dom_sf"/>
</dbReference>
<dbReference type="SUPFAM" id="SSF82199">
    <property type="entry name" value="SET domain"/>
    <property type="match status" value="1"/>
</dbReference>
<gene>
    <name evidence="2" type="primary">Cnig_chr_X.g26541</name>
    <name evidence="2" type="ORF">B9Z55_026541</name>
</gene>
<evidence type="ECO:0000313" key="3">
    <source>
        <dbReference type="Proteomes" id="UP000230233"/>
    </source>
</evidence>
<dbReference type="Proteomes" id="UP000230233">
    <property type="component" value="Chromosome X"/>
</dbReference>
<sequence>MVEPEDNAEKQHNSNGWRLVIDFEEGALKFMKQKYIINGTHQEIQSLSDKFVKSIGKPIEDEYFDSEKHIYCGFCNKYYEPFCREHPLFHYYEKNPTNEESTTLTAAEKTLPRVLSIRPSKLPGAGNGVFSKIFIPSGVVFGPYEGVKLFNAEKCAKEGYTWEVVDKFGSYFLDSSDPNQSNWLRYINCTRRESEQNLFAFQNGGCIYYRVYRPIRIGGELLVWYGDKFGFDVIGQKEKALQNVFHAS</sequence>
<accession>A0A2G5T382</accession>
<evidence type="ECO:0000313" key="2">
    <source>
        <dbReference type="EMBL" id="PIC21855.1"/>
    </source>
</evidence>
<organism evidence="2 3">
    <name type="scientific">Caenorhabditis nigoni</name>
    <dbReference type="NCBI Taxonomy" id="1611254"/>
    <lineage>
        <taxon>Eukaryota</taxon>
        <taxon>Metazoa</taxon>
        <taxon>Ecdysozoa</taxon>
        <taxon>Nematoda</taxon>
        <taxon>Chromadorea</taxon>
        <taxon>Rhabditida</taxon>
        <taxon>Rhabditina</taxon>
        <taxon>Rhabditomorpha</taxon>
        <taxon>Rhabditoidea</taxon>
        <taxon>Rhabditidae</taxon>
        <taxon>Peloderinae</taxon>
        <taxon>Caenorhabditis</taxon>
    </lineage>
</organism>
<dbReference type="STRING" id="1611254.A0A2G5T382"/>
<dbReference type="InterPro" id="IPR001214">
    <property type="entry name" value="SET_dom"/>
</dbReference>
<reference evidence="3" key="1">
    <citation type="submission" date="2017-10" db="EMBL/GenBank/DDBJ databases">
        <title>Rapid genome shrinkage in a self-fertile nematode reveals novel sperm competition proteins.</title>
        <authorList>
            <person name="Yin D."/>
            <person name="Schwarz E.M."/>
            <person name="Thomas C.G."/>
            <person name="Felde R.L."/>
            <person name="Korf I.F."/>
            <person name="Cutter A.D."/>
            <person name="Schartner C.M."/>
            <person name="Ralston E.J."/>
            <person name="Meyer B.J."/>
            <person name="Haag E.S."/>
        </authorList>
    </citation>
    <scope>NUCLEOTIDE SEQUENCE [LARGE SCALE GENOMIC DNA]</scope>
    <source>
        <strain evidence="3">JU1422</strain>
    </source>
</reference>
<comment type="caution">
    <text evidence="2">The sequence shown here is derived from an EMBL/GenBank/DDBJ whole genome shotgun (WGS) entry which is preliminary data.</text>
</comment>
<protein>
    <recommendedName>
        <fullName evidence="1">SET domain-containing protein</fullName>
    </recommendedName>
</protein>
<dbReference type="SMART" id="SM00317">
    <property type="entry name" value="SET"/>
    <property type="match status" value="1"/>
</dbReference>
<keyword evidence="3" id="KW-1185">Reference proteome</keyword>
<dbReference type="Gene3D" id="2.170.270.10">
    <property type="entry name" value="SET domain"/>
    <property type="match status" value="1"/>
</dbReference>